<reference evidence="7 8" key="2">
    <citation type="journal article" date="2021" name="J. Hered.">
        <title>Feather Gene Expression Elucidates the Developmental Basis of Plumage Iridescence in African Starlings.</title>
        <authorList>
            <person name="Rubenstein D.R."/>
            <person name="Corvelo A."/>
            <person name="MacManes M.D."/>
            <person name="Maia R."/>
            <person name="Narzisi G."/>
            <person name="Rousaki A."/>
            <person name="Vandenabeele P."/>
            <person name="Shawkey M.D."/>
            <person name="Solomon J."/>
        </authorList>
    </citation>
    <scope>NUCLEOTIDE SEQUENCE [LARGE SCALE GENOMIC DNA]</scope>
    <source>
        <strain evidence="7">SS15</strain>
    </source>
</reference>
<dbReference type="Gene3D" id="2.30.30.190">
    <property type="entry name" value="CAP Gly-rich-like domain"/>
    <property type="match status" value="3"/>
</dbReference>
<evidence type="ECO:0000313" key="8">
    <source>
        <dbReference type="Proteomes" id="UP000618051"/>
    </source>
</evidence>
<evidence type="ECO:0000313" key="6">
    <source>
        <dbReference type="EMBL" id="KAG0120149.1"/>
    </source>
</evidence>
<gene>
    <name evidence="7" type="ORF">IHE44_0008926</name>
    <name evidence="6" type="ORF">IHE44_012896</name>
</gene>
<feature type="domain" description="CAP-Gly" evidence="5">
    <location>
        <begin position="480"/>
        <end position="522"/>
    </location>
</feature>
<dbReference type="SUPFAM" id="SSF74924">
    <property type="entry name" value="Cap-Gly domain"/>
    <property type="match status" value="3"/>
</dbReference>
<dbReference type="SMART" id="SM01052">
    <property type="entry name" value="CAP_GLY"/>
    <property type="match status" value="3"/>
</dbReference>
<reference evidence="6" key="1">
    <citation type="submission" date="2020-10" db="EMBL/GenBank/DDBJ databases">
        <title>Feather gene expression reveals the developmental basis of iridescence in African starlings.</title>
        <authorList>
            <person name="Rubenstein D.R."/>
        </authorList>
    </citation>
    <scope>NUCLEOTIDE SEQUENCE</scope>
    <source>
        <strain evidence="6">SS15</strain>
        <tissue evidence="6">Liver</tissue>
    </source>
</reference>
<dbReference type="InterPro" id="IPR002110">
    <property type="entry name" value="Ankyrin_rpt"/>
</dbReference>
<keyword evidence="2 3" id="KW-0040">ANK repeat</keyword>
<dbReference type="SMART" id="SM00248">
    <property type="entry name" value="ANK"/>
    <property type="match status" value="3"/>
</dbReference>
<dbReference type="PROSITE" id="PS50088">
    <property type="entry name" value="ANK_REPEAT"/>
    <property type="match status" value="1"/>
</dbReference>
<evidence type="ECO:0000256" key="2">
    <source>
        <dbReference type="ARBA" id="ARBA00023043"/>
    </source>
</evidence>
<dbReference type="Proteomes" id="UP000618051">
    <property type="component" value="Unassembled WGS sequence"/>
</dbReference>
<dbReference type="GO" id="GO:0005938">
    <property type="term" value="C:cell cortex"/>
    <property type="evidence" value="ECO:0007669"/>
    <property type="project" value="TreeGrafter"/>
</dbReference>
<dbReference type="FunFam" id="2.30.30.190:FF:000005">
    <property type="entry name" value="CAP-Gly domain containing linker protein 3"/>
    <property type="match status" value="1"/>
</dbReference>
<dbReference type="Pfam" id="PF12796">
    <property type="entry name" value="Ank_2"/>
    <property type="match status" value="1"/>
</dbReference>
<dbReference type="PROSITE" id="PS00845">
    <property type="entry name" value="CAP_GLY_1"/>
    <property type="match status" value="1"/>
</dbReference>
<dbReference type="PROSITE" id="PS50245">
    <property type="entry name" value="CAP_GLY_2"/>
    <property type="match status" value="3"/>
</dbReference>
<evidence type="ECO:0000256" key="3">
    <source>
        <dbReference type="PROSITE-ProRule" id="PRU00023"/>
    </source>
</evidence>
<dbReference type="GO" id="GO:0005634">
    <property type="term" value="C:nucleus"/>
    <property type="evidence" value="ECO:0007669"/>
    <property type="project" value="TreeGrafter"/>
</dbReference>
<feature type="repeat" description="ANK" evidence="3">
    <location>
        <begin position="242"/>
        <end position="274"/>
    </location>
</feature>
<evidence type="ECO:0000256" key="4">
    <source>
        <dbReference type="SAM" id="MobiDB-lite"/>
    </source>
</evidence>
<dbReference type="AlphaFoldDB" id="A0A835NS40"/>
<dbReference type="OrthoDB" id="2130750at2759"/>
<proteinExistence type="predicted"/>
<feature type="domain" description="CAP-Gly" evidence="5">
    <location>
        <begin position="359"/>
        <end position="397"/>
    </location>
</feature>
<evidence type="ECO:0000313" key="7">
    <source>
        <dbReference type="EMBL" id="KAI1240502.1"/>
    </source>
</evidence>
<dbReference type="GO" id="GO:0031122">
    <property type="term" value="P:cytoplasmic microtubule organization"/>
    <property type="evidence" value="ECO:0007669"/>
    <property type="project" value="TreeGrafter"/>
</dbReference>
<evidence type="ECO:0000259" key="5">
    <source>
        <dbReference type="PROSITE" id="PS50245"/>
    </source>
</evidence>
<dbReference type="InterPro" id="IPR036859">
    <property type="entry name" value="CAP-Gly_dom_sf"/>
</dbReference>
<dbReference type="InterPro" id="IPR000938">
    <property type="entry name" value="CAP-Gly_domain"/>
</dbReference>
<dbReference type="Gene3D" id="1.25.40.20">
    <property type="entry name" value="Ankyrin repeat-containing domain"/>
    <property type="match status" value="1"/>
</dbReference>
<evidence type="ECO:0000256" key="1">
    <source>
        <dbReference type="ARBA" id="ARBA00022737"/>
    </source>
</evidence>
<protein>
    <recommendedName>
        <fullName evidence="5">CAP-Gly domain-containing protein</fullName>
    </recommendedName>
</protein>
<sequence length="710" mass="77253">MHIIQLEERMAGKYCVCGVLAGWEALTPELAASGDCCKAWEVDWKQHEGEGYSAVKMTIEDLPEPSFEGDSLIDRERFLFPNSETSVTFSVAAAPMPSDCEFSFFDPNDAACQEILFDPKTSVSELFAILRQWVPQVQQNIDIIGNEIIKRGCNVNDRDGLTDMTLLHYTCKSGAHGIGDVETAVKFATQLIDLGADSSLRSRWTNMNALHYAAYFDVPELISVILKNAKPKDVDATCSDFDFGTALHIAAFNLCTGAVKCLLEHGANPAFRNDKGQIPADVVPDPVDMPLEMADAAASAKEIKQILLDAVPLSCDISKAMIPTYDHVTGRAMLLSLGLKLGDRVVIAGQKVGTLRFCGTTEFASGQWAGVELDEPEGKNNGSVGKVQYFKCAPKHGFPGYSSSSSSTASLEGKRNYSKKRNSTSSSKKALTRVSSASSKISAGLYSSPTTRKNALDGEIQVGDRVLVVGQRTGTVRFCGTTKFAPGFWCGIELDKPHGKNDGSVGGVQYFSCLPRYGIFAPPSRVQRRSLSTTSASSQKEINRRNAFVRSKSSVLRRSWSSSTAAPSEGPVKLHEGSQVLLTSSNEMGTIRYIGPTDFAPGIWLGLELRSAKGKNDGAVGEKRYFTCKPNHGVLVRPSRVTYRGINGTKLRTLFPNSLQALPAAGDLQVFHSNDKFGTEKPRHETLMAVSRSLTQKQRTHNWEKLTGRA</sequence>
<comment type="caution">
    <text evidence="6">The sequence shown here is derived from an EMBL/GenBank/DDBJ whole genome shotgun (WGS) entry which is preliminary data.</text>
</comment>
<keyword evidence="8" id="KW-1185">Reference proteome</keyword>
<dbReference type="InterPro" id="IPR036770">
    <property type="entry name" value="Ankyrin_rpt-contain_sf"/>
</dbReference>
<dbReference type="FunFam" id="1.25.40.20:FF:000044">
    <property type="entry name" value="CAP-Gly domain containing linker protein 3"/>
    <property type="match status" value="1"/>
</dbReference>
<dbReference type="PANTHER" id="PTHR18916:SF32">
    <property type="entry name" value="CAP-GLY DOMAIN-CONTAINING LINKER PROTEIN 4"/>
    <property type="match status" value="1"/>
</dbReference>
<dbReference type="Pfam" id="PF01302">
    <property type="entry name" value="CAP_GLY"/>
    <property type="match status" value="3"/>
</dbReference>
<dbReference type="EMBL" id="JADDUC020000003">
    <property type="protein sequence ID" value="KAI1240502.1"/>
    <property type="molecule type" value="Genomic_DNA"/>
</dbReference>
<organism evidence="6">
    <name type="scientific">Lamprotornis superbus</name>
    <dbReference type="NCBI Taxonomy" id="245042"/>
    <lineage>
        <taxon>Eukaryota</taxon>
        <taxon>Metazoa</taxon>
        <taxon>Chordata</taxon>
        <taxon>Craniata</taxon>
        <taxon>Vertebrata</taxon>
        <taxon>Euteleostomi</taxon>
        <taxon>Archelosauria</taxon>
        <taxon>Archosauria</taxon>
        <taxon>Dinosauria</taxon>
        <taxon>Saurischia</taxon>
        <taxon>Theropoda</taxon>
        <taxon>Coelurosauria</taxon>
        <taxon>Aves</taxon>
        <taxon>Neognathae</taxon>
        <taxon>Neoaves</taxon>
        <taxon>Telluraves</taxon>
        <taxon>Australaves</taxon>
        <taxon>Passeriformes</taxon>
        <taxon>Sturnidae</taxon>
        <taxon>Lamprotornis</taxon>
    </lineage>
</organism>
<dbReference type="GO" id="GO:0051010">
    <property type="term" value="F:microtubule plus-end binding"/>
    <property type="evidence" value="ECO:0007669"/>
    <property type="project" value="TreeGrafter"/>
</dbReference>
<dbReference type="EMBL" id="JADDUC010000067">
    <property type="protein sequence ID" value="KAG0120149.1"/>
    <property type="molecule type" value="Genomic_DNA"/>
</dbReference>
<reference evidence="7" key="3">
    <citation type="submission" date="2022-01" db="EMBL/GenBank/DDBJ databases">
        <authorList>
            <person name="Rubenstein D.R."/>
        </authorList>
    </citation>
    <scope>NUCLEOTIDE SEQUENCE</scope>
    <source>
        <strain evidence="7">SS15</strain>
        <tissue evidence="7">Liver</tissue>
    </source>
</reference>
<keyword evidence="1" id="KW-0677">Repeat</keyword>
<name>A0A835NS40_9PASS</name>
<dbReference type="SUPFAM" id="SSF48403">
    <property type="entry name" value="Ankyrin repeat"/>
    <property type="match status" value="1"/>
</dbReference>
<dbReference type="GO" id="GO:0035371">
    <property type="term" value="C:microtubule plus-end"/>
    <property type="evidence" value="ECO:0007669"/>
    <property type="project" value="TreeGrafter"/>
</dbReference>
<feature type="domain" description="CAP-Gly" evidence="5">
    <location>
        <begin position="595"/>
        <end position="637"/>
    </location>
</feature>
<dbReference type="PANTHER" id="PTHR18916">
    <property type="entry name" value="DYNACTIN 1-RELATED MICROTUBULE-BINDING"/>
    <property type="match status" value="1"/>
</dbReference>
<feature type="region of interest" description="Disordered" evidence="4">
    <location>
        <begin position="399"/>
        <end position="431"/>
    </location>
</feature>
<accession>A0A835NS40</accession>